<proteinExistence type="predicted"/>
<reference evidence="1" key="1">
    <citation type="submission" date="2014-12" db="EMBL/GenBank/DDBJ databases">
        <title>Genome Sequence of Valsa Canker Pathogens Uncovers a Specific Adaption of Colonization on Woody Bark.</title>
        <authorList>
            <person name="Yin Z."/>
            <person name="Liu H."/>
            <person name="Gao X."/>
            <person name="Li Z."/>
            <person name="Song N."/>
            <person name="Ke X."/>
            <person name="Dai Q."/>
            <person name="Wu Y."/>
            <person name="Sun Y."/>
            <person name="Xu J.-R."/>
            <person name="Kang Z.K."/>
            <person name="Wang L."/>
            <person name="Huang L."/>
        </authorList>
    </citation>
    <scope>NUCLEOTIDE SEQUENCE [LARGE SCALE GENOMIC DNA]</scope>
    <source>
        <strain evidence="1">03-8</strain>
    </source>
</reference>
<evidence type="ECO:0000313" key="1">
    <source>
        <dbReference type="EMBL" id="KUI73008.1"/>
    </source>
</evidence>
<sequence>MLLYRRVQRTPATGDPHHSAHVLGRAGVQQPQAEHRLGLVRQGQHQCRVLLLQRRGLRGQQGVVCRERDDSRVDILRPAPSFQKAKSLMKLTRRTFTSSSSSPVPVGVAPSRCVGSGVLPAAAAGLSRLYRDRRTSQFVLAPRMPVRTICEVSGGSER</sequence>
<protein>
    <submittedName>
        <fullName evidence="1">Uncharacterized protein</fullName>
    </submittedName>
</protein>
<dbReference type="Proteomes" id="UP000078559">
    <property type="component" value="Chromosome 9"/>
</dbReference>
<gene>
    <name evidence="1" type="ORF">VM1G_11844</name>
</gene>
<name>A0A194WAB6_CYTMA</name>
<organism evidence="1 2">
    <name type="scientific">Cytospora mali</name>
    <name type="common">Apple Valsa canker fungus</name>
    <name type="synonym">Valsa mali</name>
    <dbReference type="NCBI Taxonomy" id="578113"/>
    <lineage>
        <taxon>Eukaryota</taxon>
        <taxon>Fungi</taxon>
        <taxon>Dikarya</taxon>
        <taxon>Ascomycota</taxon>
        <taxon>Pezizomycotina</taxon>
        <taxon>Sordariomycetes</taxon>
        <taxon>Sordariomycetidae</taxon>
        <taxon>Diaporthales</taxon>
        <taxon>Cytosporaceae</taxon>
        <taxon>Cytospora</taxon>
    </lineage>
</organism>
<dbReference type="AlphaFoldDB" id="A0A194WAB6"/>
<keyword evidence="2" id="KW-1185">Reference proteome</keyword>
<evidence type="ECO:0000313" key="2">
    <source>
        <dbReference type="Proteomes" id="UP000078559"/>
    </source>
</evidence>
<accession>A0A194WAB6</accession>
<dbReference type="EMBL" id="CM003106">
    <property type="protein sequence ID" value="KUI73008.1"/>
    <property type="molecule type" value="Genomic_DNA"/>
</dbReference>